<dbReference type="Proteomes" id="UP000680679">
    <property type="component" value="Chromosome"/>
</dbReference>
<evidence type="ECO:0000313" key="1">
    <source>
        <dbReference type="EMBL" id="BCU06808.1"/>
    </source>
</evidence>
<protein>
    <submittedName>
        <fullName evidence="1">Uncharacterized protein</fullName>
    </submittedName>
</protein>
<reference evidence="1 2" key="1">
    <citation type="submission" date="2021-04" db="EMBL/GenBank/DDBJ databases">
        <title>Complete genome sequencing of Allochromatium tepidum strain NZ.</title>
        <authorList>
            <person name="Tsukatani Y."/>
            <person name="Mori H."/>
        </authorList>
    </citation>
    <scope>NUCLEOTIDE SEQUENCE [LARGE SCALE GENOMIC DNA]</scope>
    <source>
        <strain evidence="1 2">NZ</strain>
    </source>
</reference>
<gene>
    <name evidence="1" type="ORF">Atep_14850</name>
</gene>
<organism evidence="1 2">
    <name type="scientific">Allochromatium tepidum</name>
    <dbReference type="NCBI Taxonomy" id="553982"/>
    <lineage>
        <taxon>Bacteria</taxon>
        <taxon>Pseudomonadati</taxon>
        <taxon>Pseudomonadota</taxon>
        <taxon>Gammaproteobacteria</taxon>
        <taxon>Chromatiales</taxon>
        <taxon>Chromatiaceae</taxon>
        <taxon>Allochromatium</taxon>
    </lineage>
</organism>
<dbReference type="EMBL" id="AP024563">
    <property type="protein sequence ID" value="BCU06808.1"/>
    <property type="molecule type" value="Genomic_DNA"/>
</dbReference>
<sequence length="55" mass="6224">MGGTSSARREPMNSDRFATCCPRSCLWLSDDHRIPVEIQADLQVGFVSMRLRRLG</sequence>
<proteinExistence type="predicted"/>
<name>A0ABM7QLQ8_9GAMM</name>
<accession>A0ABM7QLQ8</accession>
<evidence type="ECO:0000313" key="2">
    <source>
        <dbReference type="Proteomes" id="UP000680679"/>
    </source>
</evidence>
<keyword evidence="2" id="KW-1185">Reference proteome</keyword>